<evidence type="ECO:0000256" key="1">
    <source>
        <dbReference type="SAM" id="SignalP"/>
    </source>
</evidence>
<dbReference type="RefSeq" id="WP_051387691.1">
    <property type="nucleotide sequence ID" value="NZ_CP068053.1"/>
</dbReference>
<evidence type="ECO:0000313" key="2">
    <source>
        <dbReference type="EMBL" id="QQT01707.1"/>
    </source>
</evidence>
<feature type="chain" id="PRO_5038691062" evidence="1">
    <location>
        <begin position="21"/>
        <end position="214"/>
    </location>
</feature>
<sequence>MNKFRALFAGVFLFSLFTLAQTTSAENTRDEVFTTLKKAFNQQVEISEKARSIQEIEEKLKPYFTSEMINKFVKENVVEVDGGYATLGSDSAENYIPFFSYNEHTIIEKSKDEEKLVISEDLAEHSEGPITYTDSEIVILVKQQGKWKVHEISLETEKNQKNKQVKDNQLSSKFTIKKLSTETLGFGMLPQSIITSFNRFQSQAFSTIDDILLK</sequence>
<dbReference type="Gene3D" id="3.10.450.420">
    <property type="match status" value="1"/>
</dbReference>
<reference evidence="2 3" key="1">
    <citation type="submission" date="2021-01" db="EMBL/GenBank/DDBJ databases">
        <title>FDA dAtabase for Regulatory Grade micrObial Sequences (FDA-ARGOS): Supporting development and validation of Infectious Disease Dx tests.</title>
        <authorList>
            <person name="Nelson B."/>
            <person name="Plummer A."/>
            <person name="Tallon L."/>
            <person name="Sadzewicz L."/>
            <person name="Zhao X."/>
            <person name="Boylan J."/>
            <person name="Ott S."/>
            <person name="Bowen H."/>
            <person name="Vavikolanu K."/>
            <person name="Mehta A."/>
            <person name="Aluvathingal J."/>
            <person name="Nadendla S."/>
            <person name="Myers T."/>
            <person name="Yan Y."/>
            <person name="Sichtig H."/>
        </authorList>
    </citation>
    <scope>NUCLEOTIDE SEQUENCE [LARGE SCALE GENOMIC DNA]</scope>
    <source>
        <strain evidence="2 3">FDAARGOS_1161</strain>
    </source>
</reference>
<dbReference type="KEGG" id="ppsr:I6J18_07570"/>
<keyword evidence="3" id="KW-1185">Reference proteome</keyword>
<feature type="signal peptide" evidence="1">
    <location>
        <begin position="1"/>
        <end position="20"/>
    </location>
</feature>
<dbReference type="AlphaFoldDB" id="A0A974S1J3"/>
<proteinExistence type="predicted"/>
<keyword evidence="1" id="KW-0732">Signal</keyword>
<name>A0A974S1J3_PERPY</name>
<dbReference type="EMBL" id="CP068053">
    <property type="protein sequence ID" value="QQT01707.1"/>
    <property type="molecule type" value="Genomic_DNA"/>
</dbReference>
<dbReference type="InterPro" id="IPR025056">
    <property type="entry name" value="DUF3993"/>
</dbReference>
<organism evidence="2 3">
    <name type="scientific">Peribacillus psychrosaccharolyticus</name>
    <name type="common">Bacillus psychrosaccharolyticus</name>
    <dbReference type="NCBI Taxonomy" id="1407"/>
    <lineage>
        <taxon>Bacteria</taxon>
        <taxon>Bacillati</taxon>
        <taxon>Bacillota</taxon>
        <taxon>Bacilli</taxon>
        <taxon>Bacillales</taxon>
        <taxon>Bacillaceae</taxon>
        <taxon>Peribacillus</taxon>
    </lineage>
</organism>
<protein>
    <submittedName>
        <fullName evidence="2">DUF3993 domain-containing protein</fullName>
    </submittedName>
</protein>
<dbReference type="Pfam" id="PF13158">
    <property type="entry name" value="DUF3993"/>
    <property type="match status" value="1"/>
</dbReference>
<gene>
    <name evidence="2" type="ORF">I6J18_07570</name>
</gene>
<dbReference type="Proteomes" id="UP000595254">
    <property type="component" value="Chromosome"/>
</dbReference>
<accession>A0A974S1J3</accession>
<evidence type="ECO:0000313" key="3">
    <source>
        <dbReference type="Proteomes" id="UP000595254"/>
    </source>
</evidence>
<dbReference type="InterPro" id="IPR053749">
    <property type="entry name" value="TA_system-associated_sf"/>
</dbReference>